<evidence type="ECO:0000313" key="3">
    <source>
        <dbReference type="Proteomes" id="UP000075809"/>
    </source>
</evidence>
<keyword evidence="3" id="KW-1185">Reference proteome</keyword>
<protein>
    <submittedName>
        <fullName evidence="2">Uncharacterized protein</fullName>
    </submittedName>
</protein>
<keyword evidence="1" id="KW-1133">Transmembrane helix</keyword>
<dbReference type="Proteomes" id="UP000075809">
    <property type="component" value="Unassembled WGS sequence"/>
</dbReference>
<proteinExistence type="predicted"/>
<reference evidence="2 3" key="1">
    <citation type="submission" date="2015-09" db="EMBL/GenBank/DDBJ databases">
        <title>Trachymyrmex zeteki WGS genome.</title>
        <authorList>
            <person name="Nygaard S."/>
            <person name="Hu H."/>
            <person name="Boomsma J."/>
            <person name="Zhang G."/>
        </authorList>
    </citation>
    <scope>NUCLEOTIDE SEQUENCE [LARGE SCALE GENOMIC DNA]</scope>
    <source>
        <strain evidence="2">Tzet28-1</strain>
        <tissue evidence="2">Whole body</tissue>
    </source>
</reference>
<name>A0A151WNE9_9HYME</name>
<sequence length="137" mass="16150">MCLHELSIVDDTLEALGAPKKYQQLHNWIIRIIIGWIVYIVFDLTIIFLNLDAHFFDIYLFFVMDHPEYIFILGALILGTFLGYTSTRFHQVNDCLHVLHSDLIENNADCGRQNKSILVRQQITKIKNRRQCIWILM</sequence>
<feature type="transmembrane region" description="Helical" evidence="1">
    <location>
        <begin position="28"/>
        <end position="49"/>
    </location>
</feature>
<organism evidence="2 3">
    <name type="scientific">Mycetomoellerius zeteki</name>
    <dbReference type="NCBI Taxonomy" id="64791"/>
    <lineage>
        <taxon>Eukaryota</taxon>
        <taxon>Metazoa</taxon>
        <taxon>Ecdysozoa</taxon>
        <taxon>Arthropoda</taxon>
        <taxon>Hexapoda</taxon>
        <taxon>Insecta</taxon>
        <taxon>Pterygota</taxon>
        <taxon>Neoptera</taxon>
        <taxon>Endopterygota</taxon>
        <taxon>Hymenoptera</taxon>
        <taxon>Apocrita</taxon>
        <taxon>Aculeata</taxon>
        <taxon>Formicoidea</taxon>
        <taxon>Formicidae</taxon>
        <taxon>Myrmicinae</taxon>
        <taxon>Mycetomoellerius</taxon>
    </lineage>
</organism>
<evidence type="ECO:0000313" key="2">
    <source>
        <dbReference type="EMBL" id="KYQ49394.1"/>
    </source>
</evidence>
<keyword evidence="1" id="KW-0812">Transmembrane</keyword>
<gene>
    <name evidence="2" type="ORF">ALC60_11499</name>
</gene>
<evidence type="ECO:0000256" key="1">
    <source>
        <dbReference type="SAM" id="Phobius"/>
    </source>
</evidence>
<accession>A0A151WNE9</accession>
<feature type="transmembrane region" description="Helical" evidence="1">
    <location>
        <begin position="69"/>
        <end position="87"/>
    </location>
</feature>
<keyword evidence="1" id="KW-0472">Membrane</keyword>
<dbReference type="EMBL" id="KQ982907">
    <property type="protein sequence ID" value="KYQ49394.1"/>
    <property type="molecule type" value="Genomic_DNA"/>
</dbReference>
<dbReference type="AlphaFoldDB" id="A0A151WNE9"/>